<feature type="transmembrane region" description="Helical" evidence="5">
    <location>
        <begin position="12"/>
        <end position="31"/>
    </location>
</feature>
<dbReference type="GO" id="GO:0050136">
    <property type="term" value="F:NADH dehydrogenase (quinone) (non-electrogenic) activity"/>
    <property type="evidence" value="ECO:0007669"/>
    <property type="project" value="UniProtKB-UniRule"/>
</dbReference>
<feature type="transmembrane region" description="Helical" evidence="5">
    <location>
        <begin position="160"/>
        <end position="184"/>
    </location>
</feature>
<evidence type="ECO:0000256" key="3">
    <source>
        <dbReference type="ARBA" id="ARBA00022989"/>
    </source>
</evidence>
<feature type="transmembrane region" description="Helical" evidence="5">
    <location>
        <begin position="406"/>
        <end position="426"/>
    </location>
</feature>
<dbReference type="GO" id="GO:0012505">
    <property type="term" value="C:endomembrane system"/>
    <property type="evidence" value="ECO:0007669"/>
    <property type="project" value="UniProtKB-SubCell"/>
</dbReference>
<dbReference type="HAMAP" id="MF_00445">
    <property type="entry name" value="NDH1_NuoN_1"/>
    <property type="match status" value="1"/>
</dbReference>
<keyword evidence="2 5" id="KW-0812">Transmembrane</keyword>
<evidence type="ECO:0000256" key="4">
    <source>
        <dbReference type="ARBA" id="ARBA00023136"/>
    </source>
</evidence>
<keyword evidence="5" id="KW-1003">Cell membrane</keyword>
<keyword evidence="5" id="KW-0813">Transport</keyword>
<dbReference type="NCBIfam" id="TIGR01770">
    <property type="entry name" value="NDH_I_N"/>
    <property type="match status" value="1"/>
</dbReference>
<keyword evidence="4 5" id="KW-0472">Membrane</keyword>
<feature type="transmembrane region" description="Helical" evidence="5">
    <location>
        <begin position="328"/>
        <end position="350"/>
    </location>
</feature>
<accession>A0A0W0X4Y3</accession>
<name>A0A0W0X4Y3_9GAMM</name>
<evidence type="ECO:0000256" key="2">
    <source>
        <dbReference type="ARBA" id="ARBA00022692"/>
    </source>
</evidence>
<evidence type="ECO:0000313" key="8">
    <source>
        <dbReference type="EMBL" id="KTD39561.1"/>
    </source>
</evidence>
<dbReference type="Pfam" id="PF00361">
    <property type="entry name" value="Proton_antipo_M"/>
    <property type="match status" value="1"/>
</dbReference>
<keyword evidence="3 5" id="KW-1133">Transmembrane helix</keyword>
<dbReference type="RefSeq" id="WP_035895725.1">
    <property type="nucleotide sequence ID" value="NZ_LCUA01000007.1"/>
</dbReference>
<dbReference type="PANTHER" id="PTHR22773">
    <property type="entry name" value="NADH DEHYDROGENASE"/>
    <property type="match status" value="1"/>
</dbReference>
<feature type="transmembrane region" description="Helical" evidence="5">
    <location>
        <begin position="460"/>
        <end position="479"/>
    </location>
</feature>
<dbReference type="Proteomes" id="UP000054858">
    <property type="component" value="Unassembled WGS sequence"/>
</dbReference>
<comment type="similarity">
    <text evidence="5">Belongs to the complex I subunit 2 family.</text>
</comment>
<dbReference type="GO" id="GO:0048038">
    <property type="term" value="F:quinone binding"/>
    <property type="evidence" value="ECO:0007669"/>
    <property type="project" value="UniProtKB-KW"/>
</dbReference>
<gene>
    <name evidence="5" type="primary">nuoN</name>
    <name evidence="8" type="ORF">Loak_0987</name>
</gene>
<comment type="function">
    <text evidence="5">NDH-1 shuttles electrons from NADH, via FMN and iron-sulfur (Fe-S) centers, to quinones in the respiratory chain. The immediate electron acceptor for the enzyme in this species is believed to be ubiquinone. Couples the redox reaction to proton translocation (for every two electrons transferred, four hydrogen ions are translocated across the cytoplasmic membrane), and thus conserves the redox energy in a proton gradient.</text>
</comment>
<dbReference type="NCBIfam" id="NF004442">
    <property type="entry name" value="PRK05777.1-5"/>
    <property type="match status" value="1"/>
</dbReference>
<feature type="transmembrane region" description="Helical" evidence="5">
    <location>
        <begin position="301"/>
        <end position="322"/>
    </location>
</feature>
<reference evidence="8 9" key="1">
    <citation type="submission" date="2015-11" db="EMBL/GenBank/DDBJ databases">
        <title>Genomic analysis of 38 Legionella species identifies large and diverse effector repertoires.</title>
        <authorList>
            <person name="Burstein D."/>
            <person name="Amaro F."/>
            <person name="Zusman T."/>
            <person name="Lifshitz Z."/>
            <person name="Cohen O."/>
            <person name="Gilbert J.A."/>
            <person name="Pupko T."/>
            <person name="Shuman H.A."/>
            <person name="Segal G."/>
        </authorList>
    </citation>
    <scope>NUCLEOTIDE SEQUENCE [LARGE SCALE GENOMIC DNA]</scope>
    <source>
        <strain evidence="8 9">Oak Ridge-10</strain>
    </source>
</reference>
<dbReference type="EC" id="7.1.1.-" evidence="5"/>
<feature type="transmembrane region" description="Helical" evidence="5">
    <location>
        <begin position="371"/>
        <end position="394"/>
    </location>
</feature>
<dbReference type="PRINTS" id="PR01434">
    <property type="entry name" value="NADHDHGNASE5"/>
</dbReference>
<keyword evidence="5" id="KW-0830">Ubiquinone</keyword>
<comment type="subcellular location">
    <subcellularLocation>
        <location evidence="5">Cell membrane</location>
        <topology evidence="5">Multi-pass membrane protein</topology>
    </subcellularLocation>
    <subcellularLocation>
        <location evidence="1">Endomembrane system</location>
        <topology evidence="1">Multi-pass membrane protein</topology>
    </subcellularLocation>
    <subcellularLocation>
        <location evidence="6">Membrane</location>
        <topology evidence="6">Multi-pass membrane protein</topology>
    </subcellularLocation>
</comment>
<dbReference type="AlphaFoldDB" id="A0A0W0X4Y3"/>
<proteinExistence type="inferred from homology"/>
<evidence type="ECO:0000256" key="6">
    <source>
        <dbReference type="RuleBase" id="RU000320"/>
    </source>
</evidence>
<keyword evidence="5" id="KW-1278">Translocase</keyword>
<dbReference type="GO" id="GO:0008137">
    <property type="term" value="F:NADH dehydrogenase (ubiquinone) activity"/>
    <property type="evidence" value="ECO:0007669"/>
    <property type="project" value="InterPro"/>
</dbReference>
<feature type="transmembrane region" description="Helical" evidence="5">
    <location>
        <begin position="106"/>
        <end position="123"/>
    </location>
</feature>
<feature type="transmembrane region" description="Helical" evidence="5">
    <location>
        <begin position="38"/>
        <end position="63"/>
    </location>
</feature>
<dbReference type="InterPro" id="IPR010096">
    <property type="entry name" value="NADH-Q_OxRdtase_suN/2"/>
</dbReference>
<dbReference type="PATRIC" id="fig|29423.5.peg.1038"/>
<evidence type="ECO:0000313" key="9">
    <source>
        <dbReference type="Proteomes" id="UP000054858"/>
    </source>
</evidence>
<comment type="caution">
    <text evidence="8">The sequence shown here is derived from an EMBL/GenBank/DDBJ whole genome shotgun (WGS) entry which is preliminary data.</text>
</comment>
<keyword evidence="5" id="KW-0874">Quinone</keyword>
<sequence length="480" mass="52125">MTELLENIHVALPEMILLITASIALIGDLFFRRYVPAIAFFCAMAGLILAALVSFFLLGSFKIITLHGLFISDDIAQLMKIFIYVTVFLSFFYSRHYLDERQMPSGDYYVLGLFSTVGMMVLVSAHSLLTVYLGLELLSLPLYAMTAIRRTNSDASEAAMKYFVMGAIASGMLLYGISLVYGATGKIDLHEVANAIAANWQQQSGLLSFALVFLVVGIGFKLAAMPFHMWAPDVYQGAPSSVTLFISSAPKIAAVGMALRILVFGLADIAPQWQHLILIMALLSTGAGNLLAIAQNNIKRLFAYSAISHMGYSLFGILAANADGYAASLYYVLVYALMSAAAFGLIVLLSREGVEIEQVDDLKGLNKRNPWIAFMMMIILFSMAGVPPAVGFFAKLLVLKALVDVQLTWVAVLGLVFAVIGAFYYLRVVKVMYFDEAVDSIPVQISGFAKVVFSANCLSLLYFGIFPGALIAACVNAFAS</sequence>
<evidence type="ECO:0000259" key="7">
    <source>
        <dbReference type="Pfam" id="PF00361"/>
    </source>
</evidence>
<comment type="subunit">
    <text evidence="5">NDH-1 is composed of 14 different subunits. Subunits NuoA, H, J, K, L, M, N constitute the membrane sector of the complex.</text>
</comment>
<feature type="transmembrane region" description="Helical" evidence="5">
    <location>
        <begin position="75"/>
        <end position="94"/>
    </location>
</feature>
<evidence type="ECO:0000256" key="1">
    <source>
        <dbReference type="ARBA" id="ARBA00004127"/>
    </source>
</evidence>
<evidence type="ECO:0000256" key="5">
    <source>
        <dbReference type="HAMAP-Rule" id="MF_00445"/>
    </source>
</evidence>
<comment type="catalytic activity">
    <reaction evidence="5">
        <text>a quinone + NADH + 5 H(+)(in) = a quinol + NAD(+) + 4 H(+)(out)</text>
        <dbReference type="Rhea" id="RHEA:57888"/>
        <dbReference type="ChEBI" id="CHEBI:15378"/>
        <dbReference type="ChEBI" id="CHEBI:24646"/>
        <dbReference type="ChEBI" id="CHEBI:57540"/>
        <dbReference type="ChEBI" id="CHEBI:57945"/>
        <dbReference type="ChEBI" id="CHEBI:132124"/>
    </reaction>
</comment>
<dbReference type="EMBL" id="LNYP01000019">
    <property type="protein sequence ID" value="KTD39561.1"/>
    <property type="molecule type" value="Genomic_DNA"/>
</dbReference>
<feature type="transmembrane region" description="Helical" evidence="5">
    <location>
        <begin position="273"/>
        <end position="294"/>
    </location>
</feature>
<dbReference type="InterPro" id="IPR001750">
    <property type="entry name" value="ND/Mrp_TM"/>
</dbReference>
<dbReference type="GO" id="GO:0042773">
    <property type="term" value="P:ATP synthesis coupled electron transport"/>
    <property type="evidence" value="ECO:0007669"/>
    <property type="project" value="InterPro"/>
</dbReference>
<feature type="transmembrane region" description="Helical" evidence="5">
    <location>
        <begin position="204"/>
        <end position="223"/>
    </location>
</feature>
<protein>
    <recommendedName>
        <fullName evidence="5">NADH-quinone oxidoreductase subunit N</fullName>
        <ecNumber evidence="5">7.1.1.-</ecNumber>
    </recommendedName>
    <alternativeName>
        <fullName evidence="5">NADH dehydrogenase I subunit N</fullName>
    </alternativeName>
    <alternativeName>
        <fullName evidence="5">NDH-1 subunit N</fullName>
    </alternativeName>
</protein>
<organism evidence="8 9">
    <name type="scientific">Legionella oakridgensis</name>
    <dbReference type="NCBI Taxonomy" id="29423"/>
    <lineage>
        <taxon>Bacteria</taxon>
        <taxon>Pseudomonadati</taxon>
        <taxon>Pseudomonadota</taxon>
        <taxon>Gammaproteobacteria</taxon>
        <taxon>Legionellales</taxon>
        <taxon>Legionellaceae</taxon>
        <taxon>Legionella</taxon>
    </lineage>
</organism>
<feature type="domain" description="NADH:quinone oxidoreductase/Mrp antiporter transmembrane" evidence="7">
    <location>
        <begin position="125"/>
        <end position="420"/>
    </location>
</feature>
<keyword evidence="5" id="KW-0520">NAD</keyword>
<dbReference type="GO" id="GO:0005886">
    <property type="term" value="C:plasma membrane"/>
    <property type="evidence" value="ECO:0007669"/>
    <property type="project" value="UniProtKB-SubCell"/>
</dbReference>